<evidence type="ECO:0000256" key="1">
    <source>
        <dbReference type="SAM" id="MobiDB-lite"/>
    </source>
</evidence>
<reference evidence="3" key="1">
    <citation type="journal article" date="2020" name="Cell">
        <title>Large-Scale Comparative Analyses of Tick Genomes Elucidate Their Genetic Diversity and Vector Capacities.</title>
        <authorList>
            <consortium name="Tick Genome and Microbiome Consortium (TIGMIC)"/>
            <person name="Jia N."/>
            <person name="Wang J."/>
            <person name="Shi W."/>
            <person name="Du L."/>
            <person name="Sun Y."/>
            <person name="Zhan W."/>
            <person name="Jiang J.F."/>
            <person name="Wang Q."/>
            <person name="Zhang B."/>
            <person name="Ji P."/>
            <person name="Bell-Sakyi L."/>
            <person name="Cui X.M."/>
            <person name="Yuan T.T."/>
            <person name="Jiang B.G."/>
            <person name="Yang W.F."/>
            <person name="Lam T.T."/>
            <person name="Chang Q.C."/>
            <person name="Ding S.J."/>
            <person name="Wang X.J."/>
            <person name="Zhu J.G."/>
            <person name="Ruan X.D."/>
            <person name="Zhao L."/>
            <person name="Wei J.T."/>
            <person name="Ye R.Z."/>
            <person name="Que T.C."/>
            <person name="Du C.H."/>
            <person name="Zhou Y.H."/>
            <person name="Cheng J.X."/>
            <person name="Dai P.F."/>
            <person name="Guo W.B."/>
            <person name="Han X.H."/>
            <person name="Huang E.J."/>
            <person name="Li L.F."/>
            <person name="Wei W."/>
            <person name="Gao Y.C."/>
            <person name="Liu J.Z."/>
            <person name="Shao H.Z."/>
            <person name="Wang X."/>
            <person name="Wang C.C."/>
            <person name="Yang T.C."/>
            <person name="Huo Q.B."/>
            <person name="Li W."/>
            <person name="Chen H.Y."/>
            <person name="Chen S.E."/>
            <person name="Zhou L.G."/>
            <person name="Ni X.B."/>
            <person name="Tian J.H."/>
            <person name="Sheng Y."/>
            <person name="Liu T."/>
            <person name="Pan Y.S."/>
            <person name="Xia L.Y."/>
            <person name="Li J."/>
            <person name="Zhao F."/>
            <person name="Cao W.C."/>
        </authorList>
    </citation>
    <scope>NUCLEOTIDE SEQUENCE</scope>
    <source>
        <strain evidence="3">Rsan-2018</strain>
    </source>
</reference>
<reference evidence="3" key="2">
    <citation type="submission" date="2021-09" db="EMBL/GenBank/DDBJ databases">
        <authorList>
            <person name="Jia N."/>
            <person name="Wang J."/>
            <person name="Shi W."/>
            <person name="Du L."/>
            <person name="Sun Y."/>
            <person name="Zhan W."/>
            <person name="Jiang J."/>
            <person name="Wang Q."/>
            <person name="Zhang B."/>
            <person name="Ji P."/>
            <person name="Sakyi L.B."/>
            <person name="Cui X."/>
            <person name="Yuan T."/>
            <person name="Jiang B."/>
            <person name="Yang W."/>
            <person name="Lam T.T.-Y."/>
            <person name="Chang Q."/>
            <person name="Ding S."/>
            <person name="Wang X."/>
            <person name="Zhu J."/>
            <person name="Ruan X."/>
            <person name="Zhao L."/>
            <person name="Wei J."/>
            <person name="Que T."/>
            <person name="Du C."/>
            <person name="Cheng J."/>
            <person name="Dai P."/>
            <person name="Han X."/>
            <person name="Huang E."/>
            <person name="Gao Y."/>
            <person name="Liu J."/>
            <person name="Shao H."/>
            <person name="Ye R."/>
            <person name="Li L."/>
            <person name="Wei W."/>
            <person name="Wang X."/>
            <person name="Wang C."/>
            <person name="Huo Q."/>
            <person name="Li W."/>
            <person name="Guo W."/>
            <person name="Chen H."/>
            <person name="Chen S."/>
            <person name="Zhou L."/>
            <person name="Zhou L."/>
            <person name="Ni X."/>
            <person name="Tian J."/>
            <person name="Zhou Y."/>
            <person name="Sheng Y."/>
            <person name="Liu T."/>
            <person name="Pan Y."/>
            <person name="Xia L."/>
            <person name="Li J."/>
            <person name="Zhao F."/>
            <person name="Cao W."/>
        </authorList>
    </citation>
    <scope>NUCLEOTIDE SEQUENCE</scope>
    <source>
        <strain evidence="3">Rsan-2018</strain>
        <tissue evidence="3">Larvae</tissue>
    </source>
</reference>
<feature type="transmembrane region" description="Helical" evidence="2">
    <location>
        <begin position="33"/>
        <end position="55"/>
    </location>
</feature>
<keyword evidence="2" id="KW-1133">Transmembrane helix</keyword>
<gene>
    <name evidence="3" type="ORF">HPB52_002902</name>
</gene>
<keyword evidence="2" id="KW-0472">Membrane</keyword>
<keyword evidence="2" id="KW-0812">Transmembrane</keyword>
<dbReference type="EMBL" id="JABSTV010001250">
    <property type="protein sequence ID" value="KAH7955704.1"/>
    <property type="molecule type" value="Genomic_DNA"/>
</dbReference>
<proteinExistence type="predicted"/>
<sequence>MSLVRLQDPVVRSATITGSMESPRNPGLSCRDWVTLLSLVVLFGYASGISTYGLWYYAFSDPLLDGCCELADDQYRMLRGKYFNNMTLLKLNQTGPTEYLRDCVILTNSTKQLAPQRCCSERHLLSLTMPSDAFKVYERPLKCGHVACKDISNRLEMIFYMFVLFCVIHFSAYWNVKTEYRLLRVMGEMRRRRELTTTQQSRGVPRSHSTPAVGH</sequence>
<evidence type="ECO:0000313" key="4">
    <source>
        <dbReference type="Proteomes" id="UP000821837"/>
    </source>
</evidence>
<protein>
    <submittedName>
        <fullName evidence="3">Uncharacterized protein</fullName>
    </submittedName>
</protein>
<name>A0A9D4PTX4_RHISA</name>
<feature type="transmembrane region" description="Helical" evidence="2">
    <location>
        <begin position="157"/>
        <end position="176"/>
    </location>
</feature>
<organism evidence="3 4">
    <name type="scientific">Rhipicephalus sanguineus</name>
    <name type="common">Brown dog tick</name>
    <name type="synonym">Ixodes sanguineus</name>
    <dbReference type="NCBI Taxonomy" id="34632"/>
    <lineage>
        <taxon>Eukaryota</taxon>
        <taxon>Metazoa</taxon>
        <taxon>Ecdysozoa</taxon>
        <taxon>Arthropoda</taxon>
        <taxon>Chelicerata</taxon>
        <taxon>Arachnida</taxon>
        <taxon>Acari</taxon>
        <taxon>Parasitiformes</taxon>
        <taxon>Ixodida</taxon>
        <taxon>Ixodoidea</taxon>
        <taxon>Ixodidae</taxon>
        <taxon>Rhipicephalinae</taxon>
        <taxon>Rhipicephalus</taxon>
        <taxon>Rhipicephalus</taxon>
    </lineage>
</organism>
<evidence type="ECO:0000313" key="3">
    <source>
        <dbReference type="EMBL" id="KAH7955704.1"/>
    </source>
</evidence>
<dbReference type="AlphaFoldDB" id="A0A9D4PTX4"/>
<evidence type="ECO:0000256" key="2">
    <source>
        <dbReference type="SAM" id="Phobius"/>
    </source>
</evidence>
<comment type="caution">
    <text evidence="3">The sequence shown here is derived from an EMBL/GenBank/DDBJ whole genome shotgun (WGS) entry which is preliminary data.</text>
</comment>
<keyword evidence="4" id="KW-1185">Reference proteome</keyword>
<dbReference type="Proteomes" id="UP000821837">
    <property type="component" value="Unassembled WGS sequence"/>
</dbReference>
<dbReference type="VEuPathDB" id="VectorBase:RSAN_035380"/>
<feature type="region of interest" description="Disordered" evidence="1">
    <location>
        <begin position="194"/>
        <end position="215"/>
    </location>
</feature>
<accession>A0A9D4PTX4</accession>
<feature type="compositionally biased region" description="Polar residues" evidence="1">
    <location>
        <begin position="196"/>
        <end position="215"/>
    </location>
</feature>